<dbReference type="Proteomes" id="UP001203423">
    <property type="component" value="Unassembled WGS sequence"/>
</dbReference>
<evidence type="ECO:0000313" key="2">
    <source>
        <dbReference type="EMBL" id="MCL1127195.1"/>
    </source>
</evidence>
<keyword evidence="3" id="KW-1185">Reference proteome</keyword>
<feature type="domain" description="ChrR-like cupin" evidence="1">
    <location>
        <begin position="116"/>
        <end position="214"/>
    </location>
</feature>
<dbReference type="EMBL" id="JAKIKS010000135">
    <property type="protein sequence ID" value="MCL1127195.1"/>
    <property type="molecule type" value="Genomic_DNA"/>
</dbReference>
<dbReference type="InterPro" id="IPR025979">
    <property type="entry name" value="ChrR-like_cupin_dom"/>
</dbReference>
<dbReference type="InterPro" id="IPR011051">
    <property type="entry name" value="RmlC_Cupin_sf"/>
</dbReference>
<protein>
    <submittedName>
        <fullName evidence="2">Cupin domain-containing protein</fullName>
    </submittedName>
</protein>
<accession>A0ABT0LIK1</accession>
<dbReference type="RefSeq" id="WP_248942591.1">
    <property type="nucleotide sequence ID" value="NZ_JAKIKS010000135.1"/>
</dbReference>
<comment type="caution">
    <text evidence="2">The sequence shown here is derived from an EMBL/GenBank/DDBJ whole genome shotgun (WGS) entry which is preliminary data.</text>
</comment>
<reference evidence="2 3" key="1">
    <citation type="submission" date="2022-01" db="EMBL/GenBank/DDBJ databases">
        <title>Whole genome-based taxonomy of the Shewanellaceae.</title>
        <authorList>
            <person name="Martin-Rodriguez A.J."/>
        </authorList>
    </citation>
    <scope>NUCLEOTIDE SEQUENCE [LARGE SCALE GENOMIC DNA]</scope>
    <source>
        <strain evidence="2 3">DSM 17177</strain>
    </source>
</reference>
<dbReference type="Pfam" id="PF12973">
    <property type="entry name" value="Cupin_7"/>
    <property type="match status" value="2"/>
</dbReference>
<evidence type="ECO:0000259" key="1">
    <source>
        <dbReference type="Pfam" id="PF12973"/>
    </source>
</evidence>
<dbReference type="CDD" id="cd20303">
    <property type="entry name" value="cupin_ChrR_1"/>
    <property type="match status" value="2"/>
</dbReference>
<sequence>MLNMNFSKQVVIHTQREPWLDSPVEGVARKRLTREAAESGHATSLVRYAPNHYFPAHTHVGGEEIFVLEGIFSDESGDHPAGSYLRNPSNSRHRPFSREGCVLFVKLAQFSERDRQSVRINTRDTAWQQGYGGLSVMPLHEFEGEHTALVKWPKNEVFKSHVHFGGKEIFVLSGIFMDEYGQYPEYSWLRSPHMSQHHPFVKEETIILVKTGSLIV</sequence>
<organism evidence="2 3">
    <name type="scientific">Shewanella surugensis</name>
    <dbReference type="NCBI Taxonomy" id="212020"/>
    <lineage>
        <taxon>Bacteria</taxon>
        <taxon>Pseudomonadati</taxon>
        <taxon>Pseudomonadota</taxon>
        <taxon>Gammaproteobacteria</taxon>
        <taxon>Alteromonadales</taxon>
        <taxon>Shewanellaceae</taxon>
        <taxon>Shewanella</taxon>
    </lineage>
</organism>
<feature type="domain" description="ChrR-like cupin" evidence="1">
    <location>
        <begin position="8"/>
        <end position="110"/>
    </location>
</feature>
<dbReference type="Gene3D" id="2.60.120.10">
    <property type="entry name" value="Jelly Rolls"/>
    <property type="match status" value="1"/>
</dbReference>
<proteinExistence type="predicted"/>
<dbReference type="InterPro" id="IPR014710">
    <property type="entry name" value="RmlC-like_jellyroll"/>
</dbReference>
<dbReference type="SUPFAM" id="SSF51182">
    <property type="entry name" value="RmlC-like cupins"/>
    <property type="match status" value="2"/>
</dbReference>
<gene>
    <name evidence="2" type="ORF">L2764_22615</name>
</gene>
<evidence type="ECO:0000313" key="3">
    <source>
        <dbReference type="Proteomes" id="UP001203423"/>
    </source>
</evidence>
<name>A0ABT0LIK1_9GAMM</name>